<dbReference type="CDD" id="cd04301">
    <property type="entry name" value="NAT_SF"/>
    <property type="match status" value="1"/>
</dbReference>
<evidence type="ECO:0000259" key="3">
    <source>
        <dbReference type="PROSITE" id="PS51186"/>
    </source>
</evidence>
<dbReference type="RefSeq" id="WP_284395169.1">
    <property type="nucleotide sequence ID" value="NZ_BSNQ01000002.1"/>
</dbReference>
<gene>
    <name evidence="4" type="ORF">ISP13_01115</name>
</gene>
<dbReference type="PANTHER" id="PTHR43877">
    <property type="entry name" value="AMINOALKYLPHOSPHONATE N-ACETYLTRANSFERASE-RELATED-RELATED"/>
    <property type="match status" value="1"/>
</dbReference>
<comment type="caution">
    <text evidence="4">The sequence shown here is derived from an EMBL/GenBank/DDBJ whole genome shotgun (WGS) entry which is preliminary data.</text>
</comment>
<accession>A0ABW8IT30</accession>
<dbReference type="InterPro" id="IPR016181">
    <property type="entry name" value="Acyl_CoA_acyltransferase"/>
</dbReference>
<keyword evidence="1" id="KW-0808">Transferase</keyword>
<dbReference type="EMBL" id="JADIKG010000008">
    <property type="protein sequence ID" value="MFK2872114.1"/>
    <property type="molecule type" value="Genomic_DNA"/>
</dbReference>
<dbReference type="PANTHER" id="PTHR43877:SF2">
    <property type="entry name" value="AMINOALKYLPHOSPHONATE N-ACETYLTRANSFERASE-RELATED"/>
    <property type="match status" value="1"/>
</dbReference>
<evidence type="ECO:0000313" key="5">
    <source>
        <dbReference type="Proteomes" id="UP001620405"/>
    </source>
</evidence>
<dbReference type="PROSITE" id="PS51186">
    <property type="entry name" value="GNAT"/>
    <property type="match status" value="1"/>
</dbReference>
<proteinExistence type="predicted"/>
<sequence>MPAIGEPLAFPPARAETSYNAPWQAGGLRLRAARDDDLPYLRKLYGTVRAAELAQVDWPDGFKQTFLDSQFALQHSHYVTHYASTDFWIVEHDGRTVGRYYLLRGLPYYRIIDIAMEPDWRGRGVGSALLDWTQAQVRQTGAAGIDLHVYEHNHSAHRLYVRHGFADVARENTYISMRWTNASA</sequence>
<dbReference type="SUPFAM" id="SSF55729">
    <property type="entry name" value="Acyl-CoA N-acyltransferases (Nat)"/>
    <property type="match status" value="1"/>
</dbReference>
<feature type="domain" description="N-acetyltransferase" evidence="3">
    <location>
        <begin position="28"/>
        <end position="182"/>
    </location>
</feature>
<evidence type="ECO:0000313" key="4">
    <source>
        <dbReference type="EMBL" id="MFK2872114.1"/>
    </source>
</evidence>
<dbReference type="Pfam" id="PF00583">
    <property type="entry name" value="Acetyltransf_1"/>
    <property type="match status" value="1"/>
</dbReference>
<evidence type="ECO:0000256" key="2">
    <source>
        <dbReference type="ARBA" id="ARBA00023315"/>
    </source>
</evidence>
<dbReference type="InterPro" id="IPR050832">
    <property type="entry name" value="Bact_Acetyltransf"/>
</dbReference>
<organism evidence="4 5">
    <name type="scientific">Dyella lipolytica</name>
    <dbReference type="NCBI Taxonomy" id="1867835"/>
    <lineage>
        <taxon>Bacteria</taxon>
        <taxon>Pseudomonadati</taxon>
        <taxon>Pseudomonadota</taxon>
        <taxon>Gammaproteobacteria</taxon>
        <taxon>Lysobacterales</taxon>
        <taxon>Rhodanobacteraceae</taxon>
        <taxon>Dyella</taxon>
    </lineage>
</organism>
<keyword evidence="2" id="KW-0012">Acyltransferase</keyword>
<dbReference type="InterPro" id="IPR000182">
    <property type="entry name" value="GNAT_dom"/>
</dbReference>
<evidence type="ECO:0000256" key="1">
    <source>
        <dbReference type="ARBA" id="ARBA00022679"/>
    </source>
</evidence>
<dbReference type="Gene3D" id="3.40.630.30">
    <property type="match status" value="1"/>
</dbReference>
<protein>
    <submittedName>
        <fullName evidence="4">GNAT family N-acetyltransferase</fullName>
    </submittedName>
</protein>
<reference evidence="4 5" key="1">
    <citation type="submission" date="2020-10" db="EMBL/GenBank/DDBJ databases">
        <title>Phylogeny of dyella-like bacteria.</title>
        <authorList>
            <person name="Fu J."/>
        </authorList>
    </citation>
    <scope>NUCLEOTIDE SEQUENCE [LARGE SCALE GENOMIC DNA]</scope>
    <source>
        <strain evidence="4 5">DHOB07</strain>
    </source>
</reference>
<keyword evidence="5" id="KW-1185">Reference proteome</keyword>
<dbReference type="Proteomes" id="UP001620405">
    <property type="component" value="Unassembled WGS sequence"/>
</dbReference>
<name>A0ABW8IT30_9GAMM</name>